<dbReference type="RefSeq" id="WP_119439344.1">
    <property type="nucleotide sequence ID" value="NZ_QWGR01000013.1"/>
</dbReference>
<gene>
    <name evidence="2" type="ORF">D1614_17835</name>
</gene>
<dbReference type="Gene3D" id="2.30.30.40">
    <property type="entry name" value="SH3 Domains"/>
    <property type="match status" value="1"/>
</dbReference>
<feature type="signal peptide" evidence="1">
    <location>
        <begin position="1"/>
        <end position="20"/>
    </location>
</feature>
<dbReference type="EMBL" id="QWGR01000013">
    <property type="protein sequence ID" value="RIJ46536.1"/>
    <property type="molecule type" value="Genomic_DNA"/>
</dbReference>
<evidence type="ECO:0000256" key="1">
    <source>
        <dbReference type="SAM" id="SignalP"/>
    </source>
</evidence>
<sequence length="223" mass="25951">MKKLLTIILVFLTINSIAQVATINDKDGFTNVREKPSIDSKVIYKLNNNKVFWYDYSEKNDTSDWAVVYIPKNDLSLGCTDFKFLVGFIHKSRLAPLDKMEEYKKSDFKFSYTLKDFNPDNRIIDWINNRSVSSIDGQSVWGTDGELPKTEIEKISIKIDGEEININKAFYSNLFECDNEFRVYKKEDTFFVYQDNSDGAGYYQIVWVLNKTGLIQRLLGTIY</sequence>
<evidence type="ECO:0000313" key="3">
    <source>
        <dbReference type="Proteomes" id="UP000265926"/>
    </source>
</evidence>
<reference evidence="2 3" key="1">
    <citation type="submission" date="2018-08" db="EMBL/GenBank/DDBJ databases">
        <title>Pallidiluteibacterium maritimus gen. nov., sp. nov., isolated from coastal sediment.</title>
        <authorList>
            <person name="Zhou L.Y."/>
        </authorList>
    </citation>
    <scope>NUCLEOTIDE SEQUENCE [LARGE SCALE GENOMIC DNA]</scope>
    <source>
        <strain evidence="2 3">XSD2</strain>
    </source>
</reference>
<keyword evidence="1" id="KW-0732">Signal</keyword>
<comment type="caution">
    <text evidence="2">The sequence shown here is derived from an EMBL/GenBank/DDBJ whole genome shotgun (WGS) entry which is preliminary data.</text>
</comment>
<dbReference type="OrthoDB" id="7054664at2"/>
<feature type="chain" id="PRO_5017259755" description="SH3 domain-containing protein" evidence="1">
    <location>
        <begin position="21"/>
        <end position="223"/>
    </location>
</feature>
<proteinExistence type="predicted"/>
<dbReference type="Proteomes" id="UP000265926">
    <property type="component" value="Unassembled WGS sequence"/>
</dbReference>
<evidence type="ECO:0000313" key="2">
    <source>
        <dbReference type="EMBL" id="RIJ46536.1"/>
    </source>
</evidence>
<protein>
    <recommendedName>
        <fullName evidence="4">SH3 domain-containing protein</fullName>
    </recommendedName>
</protein>
<dbReference type="AlphaFoldDB" id="A0A399SR39"/>
<organism evidence="2 3">
    <name type="scientific">Maribellus luteus</name>
    <dbReference type="NCBI Taxonomy" id="2305463"/>
    <lineage>
        <taxon>Bacteria</taxon>
        <taxon>Pseudomonadati</taxon>
        <taxon>Bacteroidota</taxon>
        <taxon>Bacteroidia</taxon>
        <taxon>Marinilabiliales</taxon>
        <taxon>Prolixibacteraceae</taxon>
        <taxon>Maribellus</taxon>
    </lineage>
</organism>
<keyword evidence="3" id="KW-1185">Reference proteome</keyword>
<evidence type="ECO:0008006" key="4">
    <source>
        <dbReference type="Google" id="ProtNLM"/>
    </source>
</evidence>
<name>A0A399SR39_9BACT</name>
<accession>A0A399SR39</accession>